<keyword evidence="2" id="KW-1185">Reference proteome</keyword>
<evidence type="ECO:0000313" key="2">
    <source>
        <dbReference type="Proteomes" id="UP000199441"/>
    </source>
</evidence>
<dbReference type="RefSeq" id="WP_170833483.1">
    <property type="nucleotide sequence ID" value="NZ_FNOI01000006.1"/>
</dbReference>
<gene>
    <name evidence="1" type="ORF">SAMN04488001_3025</name>
</gene>
<proteinExistence type="predicted"/>
<organism evidence="1 2">
    <name type="scientific">Litoreibacter albidus</name>
    <dbReference type="NCBI Taxonomy" id="670155"/>
    <lineage>
        <taxon>Bacteria</taxon>
        <taxon>Pseudomonadati</taxon>
        <taxon>Pseudomonadota</taxon>
        <taxon>Alphaproteobacteria</taxon>
        <taxon>Rhodobacterales</taxon>
        <taxon>Roseobacteraceae</taxon>
        <taxon>Litoreibacter</taxon>
    </lineage>
</organism>
<name>A0A1H3B4S5_9RHOB</name>
<reference evidence="2" key="1">
    <citation type="submission" date="2016-10" db="EMBL/GenBank/DDBJ databases">
        <authorList>
            <person name="Varghese N."/>
            <person name="Submissions S."/>
        </authorList>
    </citation>
    <scope>NUCLEOTIDE SEQUENCE [LARGE SCALE GENOMIC DNA]</scope>
    <source>
        <strain evidence="2">DSM 26922</strain>
    </source>
</reference>
<dbReference type="EMBL" id="FNOI01000006">
    <property type="protein sequence ID" value="SDX36059.1"/>
    <property type="molecule type" value="Genomic_DNA"/>
</dbReference>
<accession>A0A1H3B4S5</accession>
<evidence type="ECO:0000313" key="1">
    <source>
        <dbReference type="EMBL" id="SDX36059.1"/>
    </source>
</evidence>
<sequence>MKIVLVLVGLGLVSMGCSPINVGIPLSGVDGWMQVLTDSGASGVPVLSLTW</sequence>
<dbReference type="PROSITE" id="PS51257">
    <property type="entry name" value="PROKAR_LIPOPROTEIN"/>
    <property type="match status" value="1"/>
</dbReference>
<dbReference type="Proteomes" id="UP000199441">
    <property type="component" value="Unassembled WGS sequence"/>
</dbReference>
<dbReference type="AlphaFoldDB" id="A0A1H3B4S5"/>
<protein>
    <submittedName>
        <fullName evidence="1">Uncharacterized protein</fullName>
    </submittedName>
</protein>